<evidence type="ECO:0000256" key="2">
    <source>
        <dbReference type="ARBA" id="ARBA00016807"/>
    </source>
</evidence>
<gene>
    <name evidence="6" type="ORF">AVEN_220188_1</name>
</gene>
<evidence type="ECO:0000256" key="4">
    <source>
        <dbReference type="SAM" id="Coils"/>
    </source>
</evidence>
<protein>
    <recommendedName>
        <fullName evidence="2">Regulatory protein zeste</fullName>
    </recommendedName>
</protein>
<name>A0A4Y2GZW3_ARAVE</name>
<dbReference type="OrthoDB" id="7247196at2759"/>
<evidence type="ECO:0000256" key="3">
    <source>
        <dbReference type="ARBA" id="ARBA00025466"/>
    </source>
</evidence>
<comment type="subunit">
    <text evidence="1">Self-associates forming complexes of several hundred monomers.</text>
</comment>
<accession>A0A4Y2GZW3</accession>
<feature type="domain" description="Myb/SANT-like DNA-binding" evidence="5">
    <location>
        <begin position="4"/>
        <end position="55"/>
    </location>
</feature>
<evidence type="ECO:0000256" key="1">
    <source>
        <dbReference type="ARBA" id="ARBA00011764"/>
    </source>
</evidence>
<keyword evidence="7" id="KW-1185">Reference proteome</keyword>
<dbReference type="Pfam" id="PF13873">
    <property type="entry name" value="Myb_DNA-bind_5"/>
    <property type="match status" value="1"/>
</dbReference>
<dbReference type="Proteomes" id="UP000499080">
    <property type="component" value="Unassembled WGS sequence"/>
</dbReference>
<organism evidence="6 7">
    <name type="scientific">Araneus ventricosus</name>
    <name type="common">Orbweaver spider</name>
    <name type="synonym">Epeira ventricosa</name>
    <dbReference type="NCBI Taxonomy" id="182803"/>
    <lineage>
        <taxon>Eukaryota</taxon>
        <taxon>Metazoa</taxon>
        <taxon>Ecdysozoa</taxon>
        <taxon>Arthropoda</taxon>
        <taxon>Chelicerata</taxon>
        <taxon>Arachnida</taxon>
        <taxon>Araneae</taxon>
        <taxon>Araneomorphae</taxon>
        <taxon>Entelegynae</taxon>
        <taxon>Araneoidea</taxon>
        <taxon>Araneidae</taxon>
        <taxon>Araneus</taxon>
    </lineage>
</organism>
<keyword evidence="4" id="KW-0175">Coiled coil</keyword>
<feature type="coiled-coil region" evidence="4">
    <location>
        <begin position="138"/>
        <end position="172"/>
    </location>
</feature>
<reference evidence="6 7" key="1">
    <citation type="journal article" date="2019" name="Sci. Rep.">
        <title>Orb-weaving spider Araneus ventricosus genome elucidates the spidroin gene catalogue.</title>
        <authorList>
            <person name="Kono N."/>
            <person name="Nakamura H."/>
            <person name="Ohtoshi R."/>
            <person name="Moran D.A.P."/>
            <person name="Shinohara A."/>
            <person name="Yoshida Y."/>
            <person name="Fujiwara M."/>
            <person name="Mori M."/>
            <person name="Tomita M."/>
            <person name="Arakawa K."/>
        </authorList>
    </citation>
    <scope>NUCLEOTIDE SEQUENCE [LARGE SCALE GENOMIC DNA]</scope>
</reference>
<evidence type="ECO:0000313" key="6">
    <source>
        <dbReference type="EMBL" id="GBM58266.1"/>
    </source>
</evidence>
<dbReference type="AlphaFoldDB" id="A0A4Y2GZW3"/>
<sequence length="191" mass="21373">MLSGKVDPIFSKDIKDKRWEDLTSALNAEGTGPVKSIGAWRKTFKDWKCYVRKKAGRIALHQKQTGGGLPSKEALTDNEEKLLEAIGQVAAHGYNSKKKCLKYEFYFLGNRKAVKGKIKNSLAAEVSEKLIRSQNETNDSQRRMVQVAERKVTLLEQQVALLEKRALAAERKATAEEQLVLLKGKETAPAM</sequence>
<comment type="function">
    <text evidence="3">Involved in transvection phenomena (= synapsis-dependent gene expression), where the synaptic pairing of chromosomes carrying genes with which zeste interacts influences the expression of these genes. Zeste binds to DNA and stimulates transcription from a nearby promoter.</text>
</comment>
<comment type="caution">
    <text evidence="6">The sequence shown here is derived from an EMBL/GenBank/DDBJ whole genome shotgun (WGS) entry which is preliminary data.</text>
</comment>
<evidence type="ECO:0000313" key="7">
    <source>
        <dbReference type="Proteomes" id="UP000499080"/>
    </source>
</evidence>
<proteinExistence type="predicted"/>
<evidence type="ECO:0000259" key="5">
    <source>
        <dbReference type="Pfam" id="PF13873"/>
    </source>
</evidence>
<dbReference type="EMBL" id="BGPR01001628">
    <property type="protein sequence ID" value="GBM58266.1"/>
    <property type="molecule type" value="Genomic_DNA"/>
</dbReference>
<dbReference type="InterPro" id="IPR028002">
    <property type="entry name" value="Myb_DNA-bind_5"/>
</dbReference>